<dbReference type="HOGENOM" id="CLU_000384_10_3_1"/>
<dbReference type="eggNOG" id="KOG0017">
    <property type="taxonomic scope" value="Eukaryota"/>
</dbReference>
<dbReference type="FunFam" id="3.30.70.270:FF:000020">
    <property type="entry name" value="Transposon Tf2-6 polyprotein-like Protein"/>
    <property type="match status" value="1"/>
</dbReference>
<dbReference type="PANTHER" id="PTHR33064">
    <property type="entry name" value="POL PROTEIN"/>
    <property type="match status" value="1"/>
</dbReference>
<name>K7FSZ4_PELSI</name>
<feature type="domain" description="Reverse transcriptase" evidence="5">
    <location>
        <begin position="175"/>
        <end position="357"/>
    </location>
</feature>
<dbReference type="InterPro" id="IPR041577">
    <property type="entry name" value="RT_RNaseH_2"/>
</dbReference>
<dbReference type="EC" id="3.1.26.4" evidence="2"/>
<sequence length="596" mass="65206">MSCKILIDTGASVSITDIPGLPLTSKFTTLTGLGGASMKAYLTKPLLIETEERFWMGRFYYAPKQAEGTIMGIDMLRKLGCHLNLGESSSLQIPSQKSSANVPLIYSSPGERVCVVQVLPELPGPEGVWAADKLDCGLMNVPPVVITGNPPPPARPYPIKPEALTAVESTVKELLKRGVVKEIQSKCNSPVWPVKKPDGSWRLTIDYRNINIHADRLTPLVADPSTILSTVPSDHVMFSALDISNGFWSVPVHPDSQFWFAFTVKGKQYTFTRLSQGFHNSPTLFHRALADVLAKLPDMASCVVQYVDDLLISSPDRQTHMKDLEVILQHLADSGVKCNARKAQIAKGEVSYLGYLISKGYKRLTVDLTEAINACPRPTTVRGVRKVLGLFNFCRTQIPNYSRIVQPLNNLLKGAGGPHEAIEWTLDCEQAFTTLKQRLSTAPGLGLPNPLMPFTLYTHVSEGHMAAVLTQKHGDKQRPVAYYSSKLDAVAQAMPPCLQAVEGASMALNQATPLIGSQDVNIVVPYTVLAILSGKKSSAVHVARWTRWEMSLLMPSVHLQRASSLNPATLMPTPDEGHPHHCCLEEEPMDVPLGGR</sequence>
<dbReference type="GeneTree" id="ENSGT00940000165350"/>
<dbReference type="InterPro" id="IPR018061">
    <property type="entry name" value="Retropepsins"/>
</dbReference>
<dbReference type="STRING" id="13735.ENSPSIP00000011154"/>
<comment type="similarity">
    <text evidence="1">Belongs to the beta type-B retroviral polymerase family. HERV class-II K(HML-2) pol subfamily.</text>
</comment>
<dbReference type="InterPro" id="IPR043502">
    <property type="entry name" value="DNA/RNA_pol_sf"/>
</dbReference>
<evidence type="ECO:0000259" key="5">
    <source>
        <dbReference type="PROSITE" id="PS50878"/>
    </source>
</evidence>
<evidence type="ECO:0000313" key="6">
    <source>
        <dbReference type="Ensembl" id="ENSPSIP00000011154.1"/>
    </source>
</evidence>
<protein>
    <recommendedName>
        <fullName evidence="2">ribonuclease H</fullName>
        <ecNumber evidence="2">3.1.26.4</ecNumber>
    </recommendedName>
</protein>
<accession>K7FSZ4</accession>
<dbReference type="InterPro" id="IPR021109">
    <property type="entry name" value="Peptidase_aspartic_dom_sf"/>
</dbReference>
<dbReference type="InterPro" id="IPR051320">
    <property type="entry name" value="Viral_Replic_Matur_Polypro"/>
</dbReference>
<reference evidence="7" key="1">
    <citation type="submission" date="2011-10" db="EMBL/GenBank/DDBJ databases">
        <authorList>
            <consortium name="Soft-shell Turtle Genome Consortium"/>
        </authorList>
    </citation>
    <scope>NUCLEOTIDE SEQUENCE [LARGE SCALE GENOMIC DNA]</scope>
    <source>
        <strain evidence="7">Daiwa-1</strain>
    </source>
</reference>
<evidence type="ECO:0000259" key="4">
    <source>
        <dbReference type="PROSITE" id="PS50175"/>
    </source>
</evidence>
<proteinExistence type="inferred from homology"/>
<dbReference type="Gene3D" id="3.30.70.270">
    <property type="match status" value="2"/>
</dbReference>
<dbReference type="PANTHER" id="PTHR33064:SF37">
    <property type="entry name" value="RIBONUCLEASE H"/>
    <property type="match status" value="1"/>
</dbReference>
<feature type="domain" description="Peptidase A2" evidence="4">
    <location>
        <begin position="3"/>
        <end position="75"/>
    </location>
</feature>
<dbReference type="EMBL" id="AGCU01057644">
    <property type="status" value="NOT_ANNOTATED_CDS"/>
    <property type="molecule type" value="Genomic_DNA"/>
</dbReference>
<reference evidence="6" key="4">
    <citation type="submission" date="2025-09" db="UniProtKB">
        <authorList>
            <consortium name="Ensembl"/>
        </authorList>
    </citation>
    <scope>IDENTIFICATION</scope>
</reference>
<organism evidence="6 7">
    <name type="scientific">Pelodiscus sinensis</name>
    <name type="common">Chinese softshell turtle</name>
    <name type="synonym">Trionyx sinensis</name>
    <dbReference type="NCBI Taxonomy" id="13735"/>
    <lineage>
        <taxon>Eukaryota</taxon>
        <taxon>Metazoa</taxon>
        <taxon>Chordata</taxon>
        <taxon>Craniata</taxon>
        <taxon>Vertebrata</taxon>
        <taxon>Euteleostomi</taxon>
        <taxon>Archelosauria</taxon>
        <taxon>Testudinata</taxon>
        <taxon>Testudines</taxon>
        <taxon>Cryptodira</taxon>
        <taxon>Trionychia</taxon>
        <taxon>Trionychidae</taxon>
        <taxon>Pelodiscus</taxon>
    </lineage>
</organism>
<dbReference type="Ensembl" id="ENSPSIT00000011210.1">
    <property type="protein sequence ID" value="ENSPSIP00000011154.1"/>
    <property type="gene ID" value="ENSPSIG00000010105.1"/>
</dbReference>
<dbReference type="PROSITE" id="PS50878">
    <property type="entry name" value="RT_POL"/>
    <property type="match status" value="1"/>
</dbReference>
<dbReference type="InterPro" id="IPR001995">
    <property type="entry name" value="Peptidase_A2_cat"/>
</dbReference>
<dbReference type="AlphaFoldDB" id="K7FSZ4"/>
<dbReference type="GO" id="GO:0006508">
    <property type="term" value="P:proteolysis"/>
    <property type="evidence" value="ECO:0007669"/>
    <property type="project" value="InterPro"/>
</dbReference>
<dbReference type="Proteomes" id="UP000007267">
    <property type="component" value="Unassembled WGS sequence"/>
</dbReference>
<evidence type="ECO:0000256" key="1">
    <source>
        <dbReference type="ARBA" id="ARBA00010879"/>
    </source>
</evidence>
<dbReference type="InterPro" id="IPR000477">
    <property type="entry name" value="RT_dom"/>
</dbReference>
<dbReference type="GO" id="GO:0004523">
    <property type="term" value="F:RNA-DNA hybrid ribonuclease activity"/>
    <property type="evidence" value="ECO:0007669"/>
    <property type="project" value="UniProtKB-EC"/>
</dbReference>
<dbReference type="SUPFAM" id="SSF56672">
    <property type="entry name" value="DNA/RNA polymerases"/>
    <property type="match status" value="1"/>
</dbReference>
<evidence type="ECO:0000256" key="3">
    <source>
        <dbReference type="ARBA" id="ARBA00022801"/>
    </source>
</evidence>
<keyword evidence="3" id="KW-0378">Hydrolase</keyword>
<dbReference type="OMA" id="MTNICAS"/>
<dbReference type="Gene3D" id="3.10.20.370">
    <property type="match status" value="1"/>
</dbReference>
<keyword evidence="7" id="KW-1185">Reference proteome</keyword>
<dbReference type="Pfam" id="PF00077">
    <property type="entry name" value="RVP"/>
    <property type="match status" value="1"/>
</dbReference>
<evidence type="ECO:0000256" key="2">
    <source>
        <dbReference type="ARBA" id="ARBA00012180"/>
    </source>
</evidence>
<reference evidence="7" key="2">
    <citation type="journal article" date="2013" name="Nat. Genet.">
        <title>The draft genomes of soft-shell turtle and green sea turtle yield insights into the development and evolution of the turtle-specific body plan.</title>
        <authorList>
            <person name="Wang Z."/>
            <person name="Pascual-Anaya J."/>
            <person name="Zadissa A."/>
            <person name="Li W."/>
            <person name="Niimura Y."/>
            <person name="Huang Z."/>
            <person name="Li C."/>
            <person name="White S."/>
            <person name="Xiong Z."/>
            <person name="Fang D."/>
            <person name="Wang B."/>
            <person name="Ming Y."/>
            <person name="Chen Y."/>
            <person name="Zheng Y."/>
            <person name="Kuraku S."/>
            <person name="Pignatelli M."/>
            <person name="Herrero J."/>
            <person name="Beal K."/>
            <person name="Nozawa M."/>
            <person name="Li Q."/>
            <person name="Wang J."/>
            <person name="Zhang H."/>
            <person name="Yu L."/>
            <person name="Shigenobu S."/>
            <person name="Wang J."/>
            <person name="Liu J."/>
            <person name="Flicek P."/>
            <person name="Searle S."/>
            <person name="Wang J."/>
            <person name="Kuratani S."/>
            <person name="Yin Y."/>
            <person name="Aken B."/>
            <person name="Zhang G."/>
            <person name="Irie N."/>
        </authorList>
    </citation>
    <scope>NUCLEOTIDE SEQUENCE [LARGE SCALE GENOMIC DNA]</scope>
    <source>
        <strain evidence="7">Daiwa-1</strain>
    </source>
</reference>
<evidence type="ECO:0000313" key="7">
    <source>
        <dbReference type="Proteomes" id="UP000007267"/>
    </source>
</evidence>
<dbReference type="InterPro" id="IPR043128">
    <property type="entry name" value="Rev_trsase/Diguanyl_cyclase"/>
</dbReference>
<reference evidence="6" key="3">
    <citation type="submission" date="2025-08" db="UniProtKB">
        <authorList>
            <consortium name="Ensembl"/>
        </authorList>
    </citation>
    <scope>IDENTIFICATION</scope>
</reference>
<dbReference type="Gene3D" id="3.10.10.10">
    <property type="entry name" value="HIV Type 1 Reverse Transcriptase, subunit A, domain 1"/>
    <property type="match status" value="1"/>
</dbReference>
<dbReference type="Gene3D" id="2.40.70.10">
    <property type="entry name" value="Acid Proteases"/>
    <property type="match status" value="1"/>
</dbReference>
<dbReference type="PROSITE" id="PS50175">
    <property type="entry name" value="ASP_PROT_RETROV"/>
    <property type="match status" value="1"/>
</dbReference>
<dbReference type="Pfam" id="PF17919">
    <property type="entry name" value="RT_RNaseH_2"/>
    <property type="match status" value="1"/>
</dbReference>
<dbReference type="SUPFAM" id="SSF50630">
    <property type="entry name" value="Acid proteases"/>
    <property type="match status" value="1"/>
</dbReference>
<dbReference type="GO" id="GO:0004190">
    <property type="term" value="F:aspartic-type endopeptidase activity"/>
    <property type="evidence" value="ECO:0007669"/>
    <property type="project" value="InterPro"/>
</dbReference>
<dbReference type="Pfam" id="PF00078">
    <property type="entry name" value="RVT_1"/>
    <property type="match status" value="1"/>
</dbReference>